<feature type="domain" description="SB" evidence="9">
    <location>
        <begin position="447"/>
        <end position="515"/>
    </location>
</feature>
<evidence type="ECO:0000256" key="1">
    <source>
        <dbReference type="ARBA" id="ARBA00004177"/>
    </source>
</evidence>
<dbReference type="PANTHER" id="PTHR23306:SF3">
    <property type="entry name" value="TUMOR SUPPRESSOR PROTEIN 101"/>
    <property type="match status" value="1"/>
</dbReference>
<feature type="compositionally biased region" description="Polar residues" evidence="8">
    <location>
        <begin position="514"/>
        <end position="528"/>
    </location>
</feature>
<comment type="similarity">
    <text evidence="2">Belongs to the ubiquitin-conjugating enzyme family. UEV subfamily.</text>
</comment>
<evidence type="ECO:0000256" key="3">
    <source>
        <dbReference type="ARBA" id="ARBA00022448"/>
    </source>
</evidence>
<dbReference type="Pfam" id="PF05743">
    <property type="entry name" value="UEV"/>
    <property type="match status" value="1"/>
</dbReference>
<dbReference type="SUPFAM" id="SSF54495">
    <property type="entry name" value="UBC-like"/>
    <property type="match status" value="1"/>
</dbReference>
<gene>
    <name evidence="11" type="ORF">Vretifemale_11674</name>
    <name evidence="12" type="ORF">Vretimale_8514</name>
</gene>
<dbReference type="CDD" id="cd11685">
    <property type="entry name" value="UEV_TSG101-like"/>
    <property type="match status" value="1"/>
</dbReference>
<evidence type="ECO:0000256" key="2">
    <source>
        <dbReference type="ARBA" id="ARBA00009594"/>
    </source>
</evidence>
<evidence type="ECO:0000313" key="12">
    <source>
        <dbReference type="EMBL" id="GIM03830.1"/>
    </source>
</evidence>
<dbReference type="EMBL" id="BNCQ01000014">
    <property type="protein sequence ID" value="GIM03830.1"/>
    <property type="molecule type" value="Genomic_DNA"/>
</dbReference>
<protein>
    <submittedName>
        <fullName evidence="11">Uncharacterized protein</fullName>
    </submittedName>
</protein>
<keyword evidence="6" id="KW-0175">Coiled coil</keyword>
<keyword evidence="4" id="KW-0967">Endosome</keyword>
<accession>A0A8J4CIA2</accession>
<feature type="compositionally biased region" description="Pro residues" evidence="8">
    <location>
        <begin position="298"/>
        <end position="310"/>
    </location>
</feature>
<feature type="region of interest" description="Disordered" evidence="8">
    <location>
        <begin position="514"/>
        <end position="602"/>
    </location>
</feature>
<dbReference type="InterPro" id="IPR037202">
    <property type="entry name" value="ESCRT_assembly_dom"/>
</dbReference>
<dbReference type="InterPro" id="IPR016135">
    <property type="entry name" value="UBQ-conjugating_enzyme/RWD"/>
</dbReference>
<evidence type="ECO:0000256" key="5">
    <source>
        <dbReference type="ARBA" id="ARBA00022927"/>
    </source>
</evidence>
<feature type="compositionally biased region" description="Low complexity" evidence="8">
    <location>
        <begin position="549"/>
        <end position="562"/>
    </location>
</feature>
<dbReference type="Proteomes" id="UP000722791">
    <property type="component" value="Unassembled WGS sequence"/>
</dbReference>
<dbReference type="Proteomes" id="UP000747110">
    <property type="component" value="Unassembled WGS sequence"/>
</dbReference>
<feature type="domain" description="UEV" evidence="10">
    <location>
        <begin position="12"/>
        <end position="155"/>
    </location>
</feature>
<evidence type="ECO:0000256" key="7">
    <source>
        <dbReference type="PROSITE-ProRule" id="PRU00644"/>
    </source>
</evidence>
<dbReference type="Gene3D" id="3.10.110.10">
    <property type="entry name" value="Ubiquitin Conjugating Enzyme"/>
    <property type="match status" value="1"/>
</dbReference>
<dbReference type="InterPro" id="IPR008883">
    <property type="entry name" value="UEV_N"/>
</dbReference>
<feature type="compositionally biased region" description="Low complexity" evidence="8">
    <location>
        <begin position="249"/>
        <end position="265"/>
    </location>
</feature>
<dbReference type="GO" id="GO:0008333">
    <property type="term" value="P:endosome to lysosome transport"/>
    <property type="evidence" value="ECO:0007669"/>
    <property type="project" value="TreeGrafter"/>
</dbReference>
<comment type="subcellular location">
    <subcellularLocation>
        <location evidence="1">Endosome</location>
    </subcellularLocation>
</comment>
<evidence type="ECO:0000259" key="10">
    <source>
        <dbReference type="PROSITE" id="PS51322"/>
    </source>
</evidence>
<evidence type="ECO:0000259" key="9">
    <source>
        <dbReference type="PROSITE" id="PS51312"/>
    </source>
</evidence>
<dbReference type="PANTHER" id="PTHR23306">
    <property type="entry name" value="TUMOR SUSCEPTIBILITY GENE 101 PROTEIN-RELATED"/>
    <property type="match status" value="1"/>
</dbReference>
<feature type="compositionally biased region" description="Pro residues" evidence="8">
    <location>
        <begin position="326"/>
        <end position="335"/>
    </location>
</feature>
<dbReference type="SUPFAM" id="SSF140111">
    <property type="entry name" value="Endosomal sorting complex assembly domain"/>
    <property type="match status" value="1"/>
</dbReference>
<dbReference type="GO" id="GO:0015031">
    <property type="term" value="P:protein transport"/>
    <property type="evidence" value="ECO:0007669"/>
    <property type="project" value="UniProtKB-UniRule"/>
</dbReference>
<dbReference type="InterPro" id="IPR052070">
    <property type="entry name" value="ESCRT-I_UEV_domain"/>
</dbReference>
<feature type="region of interest" description="Disordered" evidence="8">
    <location>
        <begin position="150"/>
        <end position="187"/>
    </location>
</feature>
<organism evidence="11 13">
    <name type="scientific">Volvox reticuliferus</name>
    <dbReference type="NCBI Taxonomy" id="1737510"/>
    <lineage>
        <taxon>Eukaryota</taxon>
        <taxon>Viridiplantae</taxon>
        <taxon>Chlorophyta</taxon>
        <taxon>core chlorophytes</taxon>
        <taxon>Chlorophyceae</taxon>
        <taxon>CS clade</taxon>
        <taxon>Chlamydomonadales</taxon>
        <taxon>Volvocaceae</taxon>
        <taxon>Volvox</taxon>
    </lineage>
</organism>
<evidence type="ECO:0000313" key="13">
    <source>
        <dbReference type="Proteomes" id="UP000747110"/>
    </source>
</evidence>
<evidence type="ECO:0000313" key="11">
    <source>
        <dbReference type="EMBL" id="GIL82997.1"/>
    </source>
</evidence>
<sequence>MSSSVLEYLTNVLSQRGPNAVPYDENVKWNIRDHVSELLKVFPTLSSKLSEYHSNDGRLLHVLKIDGTMPIHYQGAKYNIPILMWLTEQYPYTPPQVFVVPTSSMIIRPSTFVNPSGQVSTPLLLSWVFPSSNLVDVVLEMSQRFGEEPPLYTRPAGYTPPPPTSHGPGVAPIPPNYPQSHVGPSSSASAASASAAVSSNYPNVHYPGIQGSTVSTLTPYVTPSMGNTPASTPGGAPGPGSMGPGWGGSAAVNGPSGAYPGASGAMQPPPPPPPAFGLGNMFFGGLFGGGGQQQQPQPAQPLPPPPPPPGHINHHYATTTPHTLPVQPPAEPQRPPVSREELDVHFRHLAIEALTLQLRALQRGFSDYAQEETVKALEVQNQLSERRTQLQAVHDLLTKERMGTEQLVAELDSKTKALKVWLDRNEAIAEKYDPGANKISTHLLPVDELCRQGMETQARDLALEDAILALDKLLQTGQVPLDAYLKQVRSLCRKQFFSRALGLKVAAVQQTANARTSHLQSSPGSETTAYPIAHGDGWSHGALPPPPGGMQTPGPLLQQPGFTPGPPPRYPGSATPGTGISSGAGFMTPPSSGMLTNPLAGR</sequence>
<dbReference type="PROSITE" id="PS51322">
    <property type="entry name" value="UEV"/>
    <property type="match status" value="1"/>
</dbReference>
<dbReference type="PROSITE" id="PS51312">
    <property type="entry name" value="SB"/>
    <property type="match status" value="1"/>
</dbReference>
<dbReference type="Gene3D" id="6.10.140.820">
    <property type="match status" value="1"/>
</dbReference>
<keyword evidence="5 7" id="KW-0653">Protein transport</keyword>
<proteinExistence type="inferred from homology"/>
<reference evidence="11" key="1">
    <citation type="journal article" date="2021" name="Proc. Natl. Acad. Sci. U.S.A.">
        <title>Three genomes in the algal genus Volvox reveal the fate of a haploid sex-determining region after a transition to homothallism.</title>
        <authorList>
            <person name="Yamamoto K."/>
            <person name="Hamaji T."/>
            <person name="Kawai-Toyooka H."/>
            <person name="Matsuzaki R."/>
            <person name="Takahashi F."/>
            <person name="Nishimura Y."/>
            <person name="Kawachi M."/>
            <person name="Noguchi H."/>
            <person name="Minakuchi Y."/>
            <person name="Umen J.G."/>
            <person name="Toyoda A."/>
            <person name="Nozaki H."/>
        </authorList>
    </citation>
    <scope>NUCLEOTIDE SEQUENCE</scope>
    <source>
        <strain evidence="12">NIES-3785</strain>
        <strain evidence="11">NIES-3786</strain>
    </source>
</reference>
<keyword evidence="13" id="KW-1185">Reference proteome</keyword>
<dbReference type="EMBL" id="BNCP01000025">
    <property type="protein sequence ID" value="GIL82997.1"/>
    <property type="molecule type" value="Genomic_DNA"/>
</dbReference>
<feature type="compositionally biased region" description="Pro residues" evidence="8">
    <location>
        <begin position="158"/>
        <end position="177"/>
    </location>
</feature>
<comment type="caution">
    <text evidence="11">The sequence shown here is derived from an EMBL/GenBank/DDBJ whole genome shotgun (WGS) entry which is preliminary data.</text>
</comment>
<keyword evidence="3 7" id="KW-0813">Transport</keyword>
<dbReference type="OrthoDB" id="306304at2759"/>
<evidence type="ECO:0000256" key="6">
    <source>
        <dbReference type="ARBA" id="ARBA00023054"/>
    </source>
</evidence>
<dbReference type="Pfam" id="PF09454">
    <property type="entry name" value="Vps23_core"/>
    <property type="match status" value="1"/>
</dbReference>
<dbReference type="GO" id="GO:0000813">
    <property type="term" value="C:ESCRT I complex"/>
    <property type="evidence" value="ECO:0007669"/>
    <property type="project" value="TreeGrafter"/>
</dbReference>
<evidence type="ECO:0000256" key="4">
    <source>
        <dbReference type="ARBA" id="ARBA00022753"/>
    </source>
</evidence>
<dbReference type="AlphaFoldDB" id="A0A8J4CIA2"/>
<dbReference type="InterPro" id="IPR017916">
    <property type="entry name" value="SB_dom"/>
</dbReference>
<feature type="compositionally biased region" description="Gly residues" evidence="8">
    <location>
        <begin position="235"/>
        <end position="248"/>
    </location>
</feature>
<dbReference type="GO" id="GO:0043130">
    <property type="term" value="F:ubiquitin binding"/>
    <property type="evidence" value="ECO:0007669"/>
    <property type="project" value="TreeGrafter"/>
</dbReference>
<name>A0A8J4CIA2_9CHLO</name>
<evidence type="ECO:0000256" key="8">
    <source>
        <dbReference type="SAM" id="MobiDB-lite"/>
    </source>
</evidence>
<feature type="region of interest" description="Disordered" evidence="8">
    <location>
        <begin position="223"/>
        <end position="338"/>
    </location>
</feature>